<evidence type="ECO:0000256" key="5">
    <source>
        <dbReference type="SAM" id="Coils"/>
    </source>
</evidence>
<evidence type="ECO:0000313" key="8">
    <source>
        <dbReference type="EMBL" id="CDR41181.1"/>
    </source>
</evidence>
<dbReference type="InterPro" id="IPR007219">
    <property type="entry name" value="XnlR_reg_dom"/>
</dbReference>
<dbReference type="SUPFAM" id="SSF57701">
    <property type="entry name" value="Zn2/Cys6 DNA-binding domain"/>
    <property type="match status" value="1"/>
</dbReference>
<keyword evidence="3" id="KW-0862">Zinc</keyword>
<dbReference type="SMART" id="SM00906">
    <property type="entry name" value="Fungal_trans"/>
    <property type="match status" value="1"/>
</dbReference>
<dbReference type="Pfam" id="PF00172">
    <property type="entry name" value="Zn_clus"/>
    <property type="match status" value="1"/>
</dbReference>
<keyword evidence="2" id="KW-0479">Metal-binding</keyword>
<keyword evidence="4" id="KW-0539">Nucleus</keyword>
<feature type="compositionally biased region" description="Polar residues" evidence="6">
    <location>
        <begin position="128"/>
        <end position="139"/>
    </location>
</feature>
<evidence type="ECO:0000256" key="3">
    <source>
        <dbReference type="ARBA" id="ARBA00022833"/>
    </source>
</evidence>
<dbReference type="CDD" id="cd00067">
    <property type="entry name" value="GAL4"/>
    <property type="match status" value="1"/>
</dbReference>
<feature type="compositionally biased region" description="Polar residues" evidence="6">
    <location>
        <begin position="283"/>
        <end position="299"/>
    </location>
</feature>
<name>A0A061AU71_CYBFA</name>
<feature type="compositionally biased region" description="Polar residues" evidence="6">
    <location>
        <begin position="901"/>
        <end position="924"/>
    </location>
</feature>
<dbReference type="GO" id="GO:0008270">
    <property type="term" value="F:zinc ion binding"/>
    <property type="evidence" value="ECO:0007669"/>
    <property type="project" value="InterPro"/>
</dbReference>
<feature type="compositionally biased region" description="Low complexity" evidence="6">
    <location>
        <begin position="237"/>
        <end position="275"/>
    </location>
</feature>
<feature type="compositionally biased region" description="Polar residues" evidence="6">
    <location>
        <begin position="185"/>
        <end position="203"/>
    </location>
</feature>
<evidence type="ECO:0000256" key="2">
    <source>
        <dbReference type="ARBA" id="ARBA00022723"/>
    </source>
</evidence>
<feature type="domain" description="Zn(2)-C6 fungal-type" evidence="7">
    <location>
        <begin position="68"/>
        <end position="99"/>
    </location>
</feature>
<feature type="region of interest" description="Disordered" evidence="6">
    <location>
        <begin position="1"/>
        <end position="69"/>
    </location>
</feature>
<evidence type="ECO:0000259" key="7">
    <source>
        <dbReference type="PROSITE" id="PS50048"/>
    </source>
</evidence>
<dbReference type="PANTHER" id="PTHR31001">
    <property type="entry name" value="UNCHARACTERIZED TRANSCRIPTIONAL REGULATORY PROTEIN"/>
    <property type="match status" value="1"/>
</dbReference>
<dbReference type="InterPro" id="IPR036864">
    <property type="entry name" value="Zn2-C6_fun-type_DNA-bd_sf"/>
</dbReference>
<dbReference type="GO" id="GO:0003677">
    <property type="term" value="F:DNA binding"/>
    <property type="evidence" value="ECO:0007669"/>
    <property type="project" value="InterPro"/>
</dbReference>
<sequence length="976" mass="111144">MTSTPVPLLEHQPEHQQQHQQHQQQQQSQEVNSTSTTSTNQDTQQQVSSTQNSTTTSKMPQAGKKSHACGPCRRLKRKCDLQIPCGTCKSGRNTRVDECLANPARPLNNIQELIAPNQKFGRVHRNSTTHSPVSSSDNSPKVGPKRQKIERKSSFGQFETRSDDHRSPMSPLAHQKQPGMDNGTGAVNQHMNNMSMNYQSQHMLPQPQPGSLGGIPSFHQQTPQWQPHLIQPHSSAPLPQKQSLPSYQSSLPLPPATSTTQQSQQQYQPPQQQQQHPHRLSSTYGSPSATSGVPGTSSVPLVDANMNIQQQLQAQMQRIQMLESENAENRATINSLQHELNSRSDNPGTSVSGVSSVSHESRKIRNEYKWKYIKLLPSKIQTKLLVEFYLTNIDYIYHPIHHPSFRDSLDKFWKDEIDVDIGWLATLLLVLGLAAIHLPKGLINIDPSEIERSHKIWFDCSKECITIADSMRKTSSEFNQYILQWFSLCQLYFYATRRAEELNDYLAKAIKDAHDMGLDKDDSQNPNLLEVELKRRLWWDICGCDTFRSLSLGVKPIIRSYNSLVPLPSNANDVDITPDSIKVCSKNVPTDNSFNMYRAQMMKIMNGIFEKEHKVKASEWKGLSEIPDAVFRGLTEIDMELAHTNKSWFFELDKDGSVPYVIDPKIHFQHHMLHTCICIHRFRIFQNYLQEGIPIAWEVARSTARALFQVYRRLRDIYDLKNPLFLPQIHQSFTGSVVQSMMLMLNKMTLSDQTALYADIDLMLRDLEILGKDVFILKPEILKESFNVLNILRKNIKENLTELEKEQKDIVSNVFGGKDMTESYLKKCTVSFIIDGKQDQQEQPDELLAYDYTNQLGILLDEDLVQKTVAKFADLDKAGTSIADRRMSIRPPGTPMFGPQSGRQTNGHNSPQNTSPSAANMGDFQSLNDEHERTRHMTPFDLNFNNVDTFWSDMSQQGLDELNNMYYSEFSGYKIG</sequence>
<dbReference type="PROSITE" id="PS50048">
    <property type="entry name" value="ZN2_CY6_FUNGAL_2"/>
    <property type="match status" value="1"/>
</dbReference>
<protein>
    <submittedName>
        <fullName evidence="8">CYFA0S06e03334g1_1</fullName>
    </submittedName>
</protein>
<evidence type="ECO:0000256" key="6">
    <source>
        <dbReference type="SAM" id="MobiDB-lite"/>
    </source>
</evidence>
<evidence type="ECO:0000256" key="4">
    <source>
        <dbReference type="ARBA" id="ARBA00023242"/>
    </source>
</evidence>
<keyword evidence="5" id="KW-0175">Coiled coil</keyword>
<feature type="coiled-coil region" evidence="5">
    <location>
        <begin position="786"/>
        <end position="813"/>
    </location>
</feature>
<comment type="subcellular location">
    <subcellularLocation>
        <location evidence="1">Nucleus</location>
    </subcellularLocation>
</comment>
<dbReference type="InterPro" id="IPR001138">
    <property type="entry name" value="Zn2Cys6_DnaBD"/>
</dbReference>
<dbReference type="GO" id="GO:0000981">
    <property type="term" value="F:DNA-binding transcription factor activity, RNA polymerase II-specific"/>
    <property type="evidence" value="ECO:0007669"/>
    <property type="project" value="InterPro"/>
</dbReference>
<dbReference type="InterPro" id="IPR050613">
    <property type="entry name" value="Sec_Metabolite_Reg"/>
</dbReference>
<gene>
    <name evidence="8" type="ORF">CYFA0S_06e03334g</name>
</gene>
<dbReference type="Pfam" id="PF04082">
    <property type="entry name" value="Fungal_trans"/>
    <property type="match status" value="1"/>
</dbReference>
<dbReference type="EMBL" id="LK052891">
    <property type="protein sequence ID" value="CDR41181.1"/>
    <property type="molecule type" value="Genomic_DNA"/>
</dbReference>
<dbReference type="GO" id="GO:0005634">
    <property type="term" value="C:nucleus"/>
    <property type="evidence" value="ECO:0007669"/>
    <property type="project" value="UniProtKB-SubCell"/>
</dbReference>
<feature type="region of interest" description="Disordered" evidence="6">
    <location>
        <begin position="886"/>
        <end position="924"/>
    </location>
</feature>
<feature type="coiled-coil region" evidence="5">
    <location>
        <begin position="305"/>
        <end position="339"/>
    </location>
</feature>
<accession>A0A061AU71</accession>
<evidence type="ECO:0000256" key="1">
    <source>
        <dbReference type="ARBA" id="ARBA00004123"/>
    </source>
</evidence>
<dbReference type="VEuPathDB" id="FungiDB:BON22_3072"/>
<feature type="compositionally biased region" description="Low complexity" evidence="6">
    <location>
        <begin position="18"/>
        <end position="57"/>
    </location>
</feature>
<dbReference type="GO" id="GO:0006351">
    <property type="term" value="P:DNA-templated transcription"/>
    <property type="evidence" value="ECO:0007669"/>
    <property type="project" value="InterPro"/>
</dbReference>
<proteinExistence type="predicted"/>
<dbReference type="PANTHER" id="PTHR31001:SF76">
    <property type="entry name" value="ZN(2)-C6 FUNGAL-TYPE DOMAIN-CONTAINING PROTEIN"/>
    <property type="match status" value="1"/>
</dbReference>
<reference evidence="8" key="1">
    <citation type="journal article" date="2014" name="Genome Announc.">
        <title>Genome sequence of the yeast Cyberlindnera fabianii (Hansenula fabianii).</title>
        <authorList>
            <person name="Freel K.C."/>
            <person name="Sarilar V."/>
            <person name="Neuveglise C."/>
            <person name="Devillers H."/>
            <person name="Friedrich A."/>
            <person name="Schacherer J."/>
        </authorList>
    </citation>
    <scope>NUCLEOTIDE SEQUENCE</scope>
    <source>
        <strain evidence="8">YJS4271</strain>
    </source>
</reference>
<dbReference type="AlphaFoldDB" id="A0A061AU71"/>
<dbReference type="OrthoDB" id="5142537at2759"/>
<dbReference type="CDD" id="cd12148">
    <property type="entry name" value="fungal_TF_MHR"/>
    <property type="match status" value="1"/>
</dbReference>
<organism evidence="8">
    <name type="scientific">Cyberlindnera fabianii</name>
    <name type="common">Yeast</name>
    <name type="synonym">Hansenula fabianii</name>
    <dbReference type="NCBI Taxonomy" id="36022"/>
    <lineage>
        <taxon>Eukaryota</taxon>
        <taxon>Fungi</taxon>
        <taxon>Dikarya</taxon>
        <taxon>Ascomycota</taxon>
        <taxon>Saccharomycotina</taxon>
        <taxon>Saccharomycetes</taxon>
        <taxon>Phaffomycetales</taxon>
        <taxon>Phaffomycetaceae</taxon>
        <taxon>Cyberlindnera</taxon>
    </lineage>
</organism>
<feature type="region of interest" description="Disordered" evidence="6">
    <location>
        <begin position="123"/>
        <end position="300"/>
    </location>
</feature>